<sequence>VLYLQPQKDFFCKFIENIEMTARIKLDTN</sequence>
<dbReference type="AlphaFoldDB" id="A0A381R2V4"/>
<gene>
    <name evidence="1" type="ORF">METZ01_LOCUS38876</name>
</gene>
<feature type="non-terminal residue" evidence="1">
    <location>
        <position position="1"/>
    </location>
</feature>
<proteinExistence type="predicted"/>
<dbReference type="EMBL" id="UINC01001660">
    <property type="protein sequence ID" value="SUZ86022.1"/>
    <property type="molecule type" value="Genomic_DNA"/>
</dbReference>
<name>A0A381R2V4_9ZZZZ</name>
<reference evidence="1" key="1">
    <citation type="submission" date="2018-05" db="EMBL/GenBank/DDBJ databases">
        <authorList>
            <person name="Lanie J.A."/>
            <person name="Ng W.-L."/>
            <person name="Kazmierczak K.M."/>
            <person name="Andrzejewski T.M."/>
            <person name="Davidsen T.M."/>
            <person name="Wayne K.J."/>
            <person name="Tettelin H."/>
            <person name="Glass J.I."/>
            <person name="Rusch D."/>
            <person name="Podicherti R."/>
            <person name="Tsui H.-C.T."/>
            <person name="Winkler M.E."/>
        </authorList>
    </citation>
    <scope>NUCLEOTIDE SEQUENCE</scope>
</reference>
<evidence type="ECO:0000313" key="1">
    <source>
        <dbReference type="EMBL" id="SUZ86022.1"/>
    </source>
</evidence>
<accession>A0A381R2V4</accession>
<organism evidence="1">
    <name type="scientific">marine metagenome</name>
    <dbReference type="NCBI Taxonomy" id="408172"/>
    <lineage>
        <taxon>unclassified sequences</taxon>
        <taxon>metagenomes</taxon>
        <taxon>ecological metagenomes</taxon>
    </lineage>
</organism>
<protein>
    <submittedName>
        <fullName evidence="1">Uncharacterized protein</fullName>
    </submittedName>
</protein>